<gene>
    <name evidence="3" type="ORF">IX53_09500</name>
</gene>
<dbReference type="Pfam" id="PF00534">
    <property type="entry name" value="Glycos_transf_1"/>
    <property type="match status" value="1"/>
</dbReference>
<feature type="domain" description="Glycosyltransferase subfamily 4-like N-terminal" evidence="2">
    <location>
        <begin position="44"/>
        <end position="140"/>
    </location>
</feature>
<protein>
    <submittedName>
        <fullName evidence="3">Glycosyl transferase family 1</fullName>
    </submittedName>
</protein>
<dbReference type="Gene3D" id="3.40.50.2000">
    <property type="entry name" value="Glycogen Phosphorylase B"/>
    <property type="match status" value="2"/>
</dbReference>
<dbReference type="GO" id="GO:0016757">
    <property type="term" value="F:glycosyltransferase activity"/>
    <property type="evidence" value="ECO:0007669"/>
    <property type="project" value="InterPro"/>
</dbReference>
<dbReference type="Pfam" id="PF13439">
    <property type="entry name" value="Glyco_transf_4"/>
    <property type="match status" value="1"/>
</dbReference>
<reference evidence="3 4" key="1">
    <citation type="submission" date="2015-04" db="EMBL/GenBank/DDBJ databases">
        <title>Complete Genome Sequence of Kosmotoga pacifica SLHLJ1.</title>
        <authorList>
            <person name="Jiang L.J."/>
            <person name="Shao Z.Z."/>
            <person name="Jebbar M."/>
        </authorList>
    </citation>
    <scope>NUCLEOTIDE SEQUENCE [LARGE SCALE GENOMIC DNA]</scope>
    <source>
        <strain evidence="3 4">SLHLJ1</strain>
    </source>
</reference>
<name>A0A0G2ZFM0_9BACT</name>
<evidence type="ECO:0000259" key="1">
    <source>
        <dbReference type="Pfam" id="PF00534"/>
    </source>
</evidence>
<dbReference type="AlphaFoldDB" id="A0A0G2ZFM0"/>
<sequence>MKVLLFSEGKKLFSKSGVGVALKHQMKALQHAGVEFTLDSKDFFDIVHINTIGLKSWKLLKSSKKKGIPVIYHTHMTYEDFRNSFLFSNQIAPFLKKQLLKRYSAADYLIFPSHYTEKLIRSYGITTPGYVVSNGVDTDRFRKDEALAKEFRKSFTITTPLVVNVGLPLERKGLFDFAEVARRLPKYTFIWMGAKFSYIQPSKVRKLLRNPPKNLVFPGYVPFEMLLGALSAADAFFFPSYEENEGIALLEACSVGCPVVIRDIPVFKDWMVSGTNCLKASNVDGFCAAIKSVVNDKELAERLGRKAIKAVHERDLRLVGEKLKEIYTAVLEDKNE</sequence>
<organism evidence="3 4">
    <name type="scientific">Kosmotoga pacifica</name>
    <dbReference type="NCBI Taxonomy" id="1330330"/>
    <lineage>
        <taxon>Bacteria</taxon>
        <taxon>Thermotogati</taxon>
        <taxon>Thermotogota</taxon>
        <taxon>Thermotogae</taxon>
        <taxon>Kosmotogales</taxon>
        <taxon>Kosmotogaceae</taxon>
        <taxon>Kosmotoga</taxon>
    </lineage>
</organism>
<accession>A0A0G2ZFM0</accession>
<evidence type="ECO:0000313" key="4">
    <source>
        <dbReference type="Proteomes" id="UP000035159"/>
    </source>
</evidence>
<dbReference type="CDD" id="cd03801">
    <property type="entry name" value="GT4_PimA-like"/>
    <property type="match status" value="1"/>
</dbReference>
<feature type="domain" description="Glycosyl transferase family 1" evidence="1">
    <location>
        <begin position="158"/>
        <end position="309"/>
    </location>
</feature>
<keyword evidence="3" id="KW-0808">Transferase</keyword>
<dbReference type="OrthoDB" id="179766at2"/>
<dbReference type="InterPro" id="IPR001296">
    <property type="entry name" value="Glyco_trans_1"/>
</dbReference>
<dbReference type="SUPFAM" id="SSF53756">
    <property type="entry name" value="UDP-Glycosyltransferase/glycogen phosphorylase"/>
    <property type="match status" value="1"/>
</dbReference>
<evidence type="ECO:0000259" key="2">
    <source>
        <dbReference type="Pfam" id="PF13439"/>
    </source>
</evidence>
<dbReference type="PATRIC" id="fig|1330330.3.peg.1935"/>
<dbReference type="PANTHER" id="PTHR45947:SF3">
    <property type="entry name" value="SULFOQUINOVOSYL TRANSFERASE SQD2"/>
    <property type="match status" value="1"/>
</dbReference>
<dbReference type="PANTHER" id="PTHR45947">
    <property type="entry name" value="SULFOQUINOVOSYL TRANSFERASE SQD2"/>
    <property type="match status" value="1"/>
</dbReference>
<evidence type="ECO:0000313" key="3">
    <source>
        <dbReference type="EMBL" id="AKI98354.1"/>
    </source>
</evidence>
<dbReference type="InterPro" id="IPR028098">
    <property type="entry name" value="Glyco_trans_4-like_N"/>
</dbReference>
<dbReference type="InterPro" id="IPR050194">
    <property type="entry name" value="Glycosyltransferase_grp1"/>
</dbReference>
<dbReference type="STRING" id="1330330.IX53_09500"/>
<dbReference type="Proteomes" id="UP000035159">
    <property type="component" value="Chromosome"/>
</dbReference>
<proteinExistence type="predicted"/>
<dbReference type="RefSeq" id="WP_047755599.1">
    <property type="nucleotide sequence ID" value="NZ_CAJUHA010000001.1"/>
</dbReference>
<dbReference type="EMBL" id="CP011232">
    <property type="protein sequence ID" value="AKI98354.1"/>
    <property type="molecule type" value="Genomic_DNA"/>
</dbReference>
<dbReference type="KEGG" id="kpf:IX53_09500"/>
<keyword evidence="4" id="KW-1185">Reference proteome</keyword>